<dbReference type="AlphaFoldDB" id="A0A0B7NCV0"/>
<proteinExistence type="predicted"/>
<dbReference type="Gene3D" id="3.60.10.10">
    <property type="entry name" value="Endonuclease/exonuclease/phosphatase"/>
    <property type="match status" value="1"/>
</dbReference>
<evidence type="ECO:0000313" key="2">
    <source>
        <dbReference type="Proteomes" id="UP000054107"/>
    </source>
</evidence>
<reference evidence="1 2" key="1">
    <citation type="submission" date="2014-09" db="EMBL/GenBank/DDBJ databases">
        <authorList>
            <person name="Ellenberger Sabrina"/>
        </authorList>
    </citation>
    <scope>NUCLEOTIDE SEQUENCE [LARGE SCALE GENOMIC DNA]</scope>
    <source>
        <strain evidence="1 2">CBS 412.66</strain>
    </source>
</reference>
<accession>A0A0B7NCV0</accession>
<gene>
    <name evidence="1" type="primary">PARPA_09508.1 scaffold 36791</name>
</gene>
<dbReference type="OrthoDB" id="2228125at2759"/>
<dbReference type="EMBL" id="LN732068">
    <property type="protein sequence ID" value="CEP15301.1"/>
    <property type="molecule type" value="Genomic_DNA"/>
</dbReference>
<dbReference type="InterPro" id="IPR036691">
    <property type="entry name" value="Endo/exonu/phosph_ase_sf"/>
</dbReference>
<evidence type="ECO:0000313" key="1">
    <source>
        <dbReference type="EMBL" id="CEP15301.1"/>
    </source>
</evidence>
<dbReference type="Proteomes" id="UP000054107">
    <property type="component" value="Unassembled WGS sequence"/>
</dbReference>
<protein>
    <recommendedName>
        <fullName evidence="3">Endonuclease/exonuclease/phosphatase domain-containing protein</fullName>
    </recommendedName>
</protein>
<organism evidence="1 2">
    <name type="scientific">Parasitella parasitica</name>
    <dbReference type="NCBI Taxonomy" id="35722"/>
    <lineage>
        <taxon>Eukaryota</taxon>
        <taxon>Fungi</taxon>
        <taxon>Fungi incertae sedis</taxon>
        <taxon>Mucoromycota</taxon>
        <taxon>Mucoromycotina</taxon>
        <taxon>Mucoromycetes</taxon>
        <taxon>Mucorales</taxon>
        <taxon>Mucorineae</taxon>
        <taxon>Mucoraceae</taxon>
        <taxon>Parasitella</taxon>
    </lineage>
</organism>
<keyword evidence="2" id="KW-1185">Reference proteome</keyword>
<evidence type="ECO:0008006" key="3">
    <source>
        <dbReference type="Google" id="ProtNLM"/>
    </source>
</evidence>
<sequence>MFISSSSHLFGTSDDNMARRLILTLTLIPPPDIIDSDDGWYIFTSISQNNTPVAYLLAIYAPAHRAPRRHFFEKLVKHTLLTDQLTTLDVPVFILGDFNYDTTNDAIQRLYPNWLPFLRTHFIDCFKDAKQPTFSSNIGSRSTIDYIYCCASAHTFVKSVKHTYMPYDWTDHELLSIHYQLDFDSESSTRRGRGAWKANPFLGNVPSYRSGLAQHITKAINERQHFNLQDTDTAMRIWGELKEEIKTFTRSFQLDRNTWRHRSIKKLQSKRNRILRDYKNTGILSLLLPSLEALLGKLQEEQAEIDVLNAFLPIYVAWTPPSRRHARYLFRGFNRYSCGVCVLLFCFAQTWSVLLWIQISF</sequence>
<dbReference type="SUPFAM" id="SSF56219">
    <property type="entry name" value="DNase I-like"/>
    <property type="match status" value="1"/>
</dbReference>
<name>A0A0B7NCV0_9FUNG</name>